<dbReference type="InterPro" id="IPR049730">
    <property type="entry name" value="SNF2/RAD54-like_C"/>
</dbReference>
<dbReference type="OrthoDB" id="423559at2759"/>
<dbReference type="PANTHER" id="PTHR45626">
    <property type="entry name" value="TRANSCRIPTION TERMINATION FACTOR 2-RELATED"/>
    <property type="match status" value="1"/>
</dbReference>
<dbReference type="SUPFAM" id="SSF52540">
    <property type="entry name" value="P-loop containing nucleoside triphosphate hydrolases"/>
    <property type="match status" value="1"/>
</dbReference>
<evidence type="ECO:0000256" key="2">
    <source>
        <dbReference type="ARBA" id="ARBA00022801"/>
    </source>
</evidence>
<evidence type="ECO:0000256" key="1">
    <source>
        <dbReference type="ARBA" id="ARBA00022741"/>
    </source>
</evidence>
<dbReference type="Pfam" id="PF00271">
    <property type="entry name" value="Helicase_C"/>
    <property type="match status" value="1"/>
</dbReference>
<dbReference type="KEGG" id="aaf:AURANDRAFT_7744"/>
<dbReference type="InterPro" id="IPR050628">
    <property type="entry name" value="SNF2_RAD54_helicase_TF"/>
</dbReference>
<feature type="domain" description="Helicase C-terminal" evidence="5">
    <location>
        <begin position="1"/>
        <end position="129"/>
    </location>
</feature>
<dbReference type="InterPro" id="IPR027417">
    <property type="entry name" value="P-loop_NTPase"/>
</dbReference>
<evidence type="ECO:0000313" key="7">
    <source>
        <dbReference type="Proteomes" id="UP000002729"/>
    </source>
</evidence>
<keyword evidence="3" id="KW-0067">ATP-binding</keyword>
<dbReference type="PROSITE" id="PS51194">
    <property type="entry name" value="HELICASE_CTER"/>
    <property type="match status" value="1"/>
</dbReference>
<dbReference type="GO" id="GO:0005524">
    <property type="term" value="F:ATP binding"/>
    <property type="evidence" value="ECO:0007669"/>
    <property type="project" value="UniProtKB-KW"/>
</dbReference>
<dbReference type="GO" id="GO:0016787">
    <property type="term" value="F:hydrolase activity"/>
    <property type="evidence" value="ECO:0007669"/>
    <property type="project" value="UniProtKB-KW"/>
</dbReference>
<dbReference type="EMBL" id="GL833127">
    <property type="protein sequence ID" value="EGB08596.1"/>
    <property type="molecule type" value="Genomic_DNA"/>
</dbReference>
<dbReference type="InParanoid" id="F0Y8F6"/>
<protein>
    <recommendedName>
        <fullName evidence="5">Helicase C-terminal domain-containing protein</fullName>
    </recommendedName>
</protein>
<keyword evidence="4" id="KW-0732">Signal</keyword>
<keyword evidence="1" id="KW-0547">Nucleotide-binding</keyword>
<feature type="non-terminal residue" evidence="6">
    <location>
        <position position="129"/>
    </location>
</feature>
<accession>F0Y8F6</accession>
<dbReference type="RefSeq" id="XP_009036463.1">
    <property type="nucleotide sequence ID" value="XM_009038215.1"/>
</dbReference>
<name>F0Y8F6_AURAN</name>
<dbReference type="eggNOG" id="KOG1002">
    <property type="taxonomic scope" value="Eukaryota"/>
</dbReference>
<feature type="chain" id="PRO_5003264461" description="Helicase C-terminal domain-containing protein" evidence="4">
    <location>
        <begin position="18"/>
        <end position="129"/>
    </location>
</feature>
<evidence type="ECO:0000313" key="6">
    <source>
        <dbReference type="EMBL" id="EGB08596.1"/>
    </source>
</evidence>
<evidence type="ECO:0000259" key="5">
    <source>
        <dbReference type="PROSITE" id="PS51194"/>
    </source>
</evidence>
<keyword evidence="7" id="KW-1185">Reference proteome</keyword>
<dbReference type="Proteomes" id="UP000002729">
    <property type="component" value="Unassembled WGS sequence"/>
</dbReference>
<dbReference type="OMA" id="CEPYWNE"/>
<dbReference type="CDD" id="cd18793">
    <property type="entry name" value="SF2_C_SNF"/>
    <property type="match status" value="1"/>
</dbReference>
<dbReference type="SMART" id="SM00490">
    <property type="entry name" value="HELICc"/>
    <property type="match status" value="1"/>
</dbReference>
<dbReference type="AlphaFoldDB" id="F0Y8F6"/>
<keyword evidence="2" id="KW-0378">Hydrolase</keyword>
<dbReference type="GO" id="GO:0006281">
    <property type="term" value="P:DNA repair"/>
    <property type="evidence" value="ECO:0007669"/>
    <property type="project" value="TreeGrafter"/>
</dbReference>
<dbReference type="Gene3D" id="3.40.50.300">
    <property type="entry name" value="P-loop containing nucleotide triphosphate hydrolases"/>
    <property type="match status" value="1"/>
</dbReference>
<organism evidence="7">
    <name type="scientific">Aureococcus anophagefferens</name>
    <name type="common">Harmful bloom alga</name>
    <dbReference type="NCBI Taxonomy" id="44056"/>
    <lineage>
        <taxon>Eukaryota</taxon>
        <taxon>Sar</taxon>
        <taxon>Stramenopiles</taxon>
        <taxon>Ochrophyta</taxon>
        <taxon>Pelagophyceae</taxon>
        <taxon>Pelagomonadales</taxon>
        <taxon>Pelagomonadaceae</taxon>
        <taxon>Aureococcus</taxon>
    </lineage>
</organism>
<reference evidence="6 7" key="1">
    <citation type="journal article" date="2011" name="Proc. Natl. Acad. Sci. U.S.A.">
        <title>Niche of harmful alga Aureococcus anophagefferens revealed through ecogenomics.</title>
        <authorList>
            <person name="Gobler C.J."/>
            <person name="Berry D.L."/>
            <person name="Dyhrman S.T."/>
            <person name="Wilhelm S.W."/>
            <person name="Salamov A."/>
            <person name="Lobanov A.V."/>
            <person name="Zhang Y."/>
            <person name="Collier J.L."/>
            <person name="Wurch L.L."/>
            <person name="Kustka A.B."/>
            <person name="Dill B.D."/>
            <person name="Shah M."/>
            <person name="VerBerkmoes N.C."/>
            <person name="Kuo A."/>
            <person name="Terry A."/>
            <person name="Pangilinan J."/>
            <person name="Lindquist E.A."/>
            <person name="Lucas S."/>
            <person name="Paulsen I.T."/>
            <person name="Hattenrath-Lehmann T.K."/>
            <person name="Talmage S.C."/>
            <person name="Walker E.A."/>
            <person name="Koch F."/>
            <person name="Burson A.M."/>
            <person name="Marcoval M.A."/>
            <person name="Tang Y.Z."/>
            <person name="Lecleir G.R."/>
            <person name="Coyne K.J."/>
            <person name="Berg G.M."/>
            <person name="Bertrand E.M."/>
            <person name="Saito M.A."/>
            <person name="Gladyshev V.N."/>
            <person name="Grigoriev I.V."/>
        </authorList>
    </citation>
    <scope>NUCLEOTIDE SEQUENCE [LARGE SCALE GENOMIC DNA]</scope>
    <source>
        <strain evidence="7">CCMP 1984</strain>
    </source>
</reference>
<dbReference type="GO" id="GO:0005634">
    <property type="term" value="C:nucleus"/>
    <property type="evidence" value="ECO:0007669"/>
    <property type="project" value="TreeGrafter"/>
</dbReference>
<dbReference type="GeneID" id="20229012"/>
<feature type="signal peptide" evidence="4">
    <location>
        <begin position="1"/>
        <end position="17"/>
    </location>
</feature>
<sequence>RALVFSRFASFLRAAEAAAAAAGLRTLRIDGAVSLAARQAACERFQRRDARGNVALFITIGAGGEGLNLTAADAVVLCEPYWNEPVEDQAVARAHRIGRARPLDVVRLHIEKTVEVPIAKLKRDKAADA</sequence>
<dbReference type="InterPro" id="IPR001650">
    <property type="entry name" value="Helicase_C-like"/>
</dbReference>
<feature type="non-terminal residue" evidence="6">
    <location>
        <position position="1"/>
    </location>
</feature>
<evidence type="ECO:0000256" key="4">
    <source>
        <dbReference type="SAM" id="SignalP"/>
    </source>
</evidence>
<dbReference type="GO" id="GO:0008094">
    <property type="term" value="F:ATP-dependent activity, acting on DNA"/>
    <property type="evidence" value="ECO:0007669"/>
    <property type="project" value="TreeGrafter"/>
</dbReference>
<evidence type="ECO:0000256" key="3">
    <source>
        <dbReference type="ARBA" id="ARBA00022840"/>
    </source>
</evidence>
<gene>
    <name evidence="6" type="ORF">AURANDRAFT_7744</name>
</gene>
<proteinExistence type="predicted"/>